<keyword evidence="3" id="KW-1185">Reference proteome</keyword>
<feature type="coiled-coil region" evidence="1">
    <location>
        <begin position="229"/>
        <end position="256"/>
    </location>
</feature>
<proteinExistence type="predicted"/>
<gene>
    <name evidence="2" type="ORF">EJ03DRAFT_385269</name>
</gene>
<evidence type="ECO:0000256" key="1">
    <source>
        <dbReference type="SAM" id="Coils"/>
    </source>
</evidence>
<dbReference type="OrthoDB" id="66964at2759"/>
<keyword evidence="1" id="KW-0175">Coiled coil</keyword>
<dbReference type="AlphaFoldDB" id="A0A6G1KY10"/>
<dbReference type="EMBL" id="ML995890">
    <property type="protein sequence ID" value="KAF2765515.1"/>
    <property type="molecule type" value="Genomic_DNA"/>
</dbReference>
<evidence type="ECO:0000313" key="2">
    <source>
        <dbReference type="EMBL" id="KAF2765515.1"/>
    </source>
</evidence>
<name>A0A6G1KY10_9PEZI</name>
<dbReference type="Proteomes" id="UP000799436">
    <property type="component" value="Unassembled WGS sequence"/>
</dbReference>
<evidence type="ECO:0000313" key="3">
    <source>
        <dbReference type="Proteomes" id="UP000799436"/>
    </source>
</evidence>
<protein>
    <submittedName>
        <fullName evidence="2">Uncharacterized protein</fullName>
    </submittedName>
</protein>
<reference evidence="2" key="1">
    <citation type="journal article" date="2020" name="Stud. Mycol.">
        <title>101 Dothideomycetes genomes: a test case for predicting lifestyles and emergence of pathogens.</title>
        <authorList>
            <person name="Haridas S."/>
            <person name="Albert R."/>
            <person name="Binder M."/>
            <person name="Bloem J."/>
            <person name="Labutti K."/>
            <person name="Salamov A."/>
            <person name="Andreopoulos B."/>
            <person name="Baker S."/>
            <person name="Barry K."/>
            <person name="Bills G."/>
            <person name="Bluhm B."/>
            <person name="Cannon C."/>
            <person name="Castanera R."/>
            <person name="Culley D."/>
            <person name="Daum C."/>
            <person name="Ezra D."/>
            <person name="Gonzalez J."/>
            <person name="Henrissat B."/>
            <person name="Kuo A."/>
            <person name="Liang C."/>
            <person name="Lipzen A."/>
            <person name="Lutzoni F."/>
            <person name="Magnuson J."/>
            <person name="Mondo S."/>
            <person name="Nolan M."/>
            <person name="Ohm R."/>
            <person name="Pangilinan J."/>
            <person name="Park H.-J."/>
            <person name="Ramirez L."/>
            <person name="Alfaro M."/>
            <person name="Sun H."/>
            <person name="Tritt A."/>
            <person name="Yoshinaga Y."/>
            <person name="Zwiers L.-H."/>
            <person name="Turgeon B."/>
            <person name="Goodwin S."/>
            <person name="Spatafora J."/>
            <person name="Crous P."/>
            <person name="Grigoriev I."/>
        </authorList>
    </citation>
    <scope>NUCLEOTIDE SEQUENCE</scope>
    <source>
        <strain evidence="2">CBS 116005</strain>
    </source>
</reference>
<accession>A0A6G1KY10</accession>
<organism evidence="2 3">
    <name type="scientific">Teratosphaeria nubilosa</name>
    <dbReference type="NCBI Taxonomy" id="161662"/>
    <lineage>
        <taxon>Eukaryota</taxon>
        <taxon>Fungi</taxon>
        <taxon>Dikarya</taxon>
        <taxon>Ascomycota</taxon>
        <taxon>Pezizomycotina</taxon>
        <taxon>Dothideomycetes</taxon>
        <taxon>Dothideomycetidae</taxon>
        <taxon>Mycosphaerellales</taxon>
        <taxon>Teratosphaeriaceae</taxon>
        <taxon>Teratosphaeria</taxon>
    </lineage>
</organism>
<sequence>MLPPVDPNLLSANPQFGALYSDLCTNKLNEDGTSKLDVKAAKDRLSLEEDLRNLRLATAKRELVQAGLQDLAFRADALPDELQELVAIAAAWLGGDIATEDREIVSQELEGFKDHARTIATALSKSLRSTTTTTNLPALHLAPSTTTLHSDLCASRLRLAAQIAELQALRRRVCEACIRVLEQTVHGAVARGAKARAEFLAAVAEGMAKKMGGLGGGVLLGEGVRKGVVEGLEGEGRDLKRRIREAEERLEEYGRVRGMEALVREYGEILGEKRRVEGEIERLEGR</sequence>